<evidence type="ECO:0000313" key="2">
    <source>
        <dbReference type="EMBL" id="KKN58935.1"/>
    </source>
</evidence>
<feature type="region of interest" description="Disordered" evidence="1">
    <location>
        <begin position="54"/>
        <end position="75"/>
    </location>
</feature>
<comment type="caution">
    <text evidence="2">The sequence shown here is derived from an EMBL/GenBank/DDBJ whole genome shotgun (WGS) entry which is preliminary data.</text>
</comment>
<dbReference type="EMBL" id="LAZR01000745">
    <property type="protein sequence ID" value="KKN58935.1"/>
    <property type="molecule type" value="Genomic_DNA"/>
</dbReference>
<reference evidence="2" key="1">
    <citation type="journal article" date="2015" name="Nature">
        <title>Complex archaea that bridge the gap between prokaryotes and eukaryotes.</title>
        <authorList>
            <person name="Spang A."/>
            <person name="Saw J.H."/>
            <person name="Jorgensen S.L."/>
            <person name="Zaremba-Niedzwiedzka K."/>
            <person name="Martijn J."/>
            <person name="Lind A.E."/>
            <person name="van Eijk R."/>
            <person name="Schleper C."/>
            <person name="Guy L."/>
            <person name="Ettema T.J."/>
        </authorList>
    </citation>
    <scope>NUCLEOTIDE SEQUENCE</scope>
</reference>
<organism evidence="2">
    <name type="scientific">marine sediment metagenome</name>
    <dbReference type="NCBI Taxonomy" id="412755"/>
    <lineage>
        <taxon>unclassified sequences</taxon>
        <taxon>metagenomes</taxon>
        <taxon>ecological metagenomes</taxon>
    </lineage>
</organism>
<dbReference type="AlphaFoldDB" id="A0A0F9RR28"/>
<sequence>MLLVVKGGVQDAIKAVEAHDGTIVDHKYDPRNHSTNVDADIALSDAVQWYCEPSKMDTGQHPPGTLLWHDEAHNV</sequence>
<name>A0A0F9RR28_9ZZZZ</name>
<accession>A0A0F9RR28</accession>
<evidence type="ECO:0000256" key="1">
    <source>
        <dbReference type="SAM" id="MobiDB-lite"/>
    </source>
</evidence>
<proteinExistence type="predicted"/>
<gene>
    <name evidence="2" type="ORF">LCGC14_0547370</name>
</gene>
<protein>
    <submittedName>
        <fullName evidence="2">Uncharacterized protein</fullName>
    </submittedName>
</protein>